<feature type="domain" description="DUF6651" evidence="2">
    <location>
        <begin position="142"/>
        <end position="247"/>
    </location>
</feature>
<dbReference type="InterPro" id="IPR046593">
    <property type="entry name" value="DUF6651"/>
</dbReference>
<protein>
    <recommendedName>
        <fullName evidence="2">DUF6651 domain-containing protein</fullName>
    </recommendedName>
</protein>
<gene>
    <name evidence="3" type="ORF">LCGC14_1291690</name>
</gene>
<feature type="compositionally biased region" description="Gly residues" evidence="1">
    <location>
        <begin position="243"/>
        <end position="254"/>
    </location>
</feature>
<sequence>MAMKLKIDENGNAVLQDGKPVYMTEDDKEFVADVPAMHSKTLELKSEAKRNREKAEAAESQLAVFAVLFPDMDSDALKTWKTGADDALTTVKNLGDKELLDAGKVEEIKTELKEAHDKNLLKVKTQFGEKEDAYVATIAGKDERIFDLMVGNAFVSSKFFSGEEPVTTMLPDAALALFGPMFKVQENKTTKVLEIVGYHGGDEILSSQPDMVGEIAPVEEALEQIINRYPGKERIMQKPKSGSGAGGGQGGGGGDDTDLAKLIAQHKKAVDEGKGREAISLKTRIHALQTKTRTA</sequence>
<reference evidence="3" key="1">
    <citation type="journal article" date="2015" name="Nature">
        <title>Complex archaea that bridge the gap between prokaryotes and eukaryotes.</title>
        <authorList>
            <person name="Spang A."/>
            <person name="Saw J.H."/>
            <person name="Jorgensen S.L."/>
            <person name="Zaremba-Niedzwiedzka K."/>
            <person name="Martijn J."/>
            <person name="Lind A.E."/>
            <person name="van Eijk R."/>
            <person name="Schleper C."/>
            <person name="Guy L."/>
            <person name="Ettema T.J."/>
        </authorList>
    </citation>
    <scope>NUCLEOTIDE SEQUENCE</scope>
</reference>
<proteinExistence type="predicted"/>
<evidence type="ECO:0000256" key="1">
    <source>
        <dbReference type="SAM" id="MobiDB-lite"/>
    </source>
</evidence>
<evidence type="ECO:0000259" key="2">
    <source>
        <dbReference type="Pfam" id="PF20356"/>
    </source>
</evidence>
<evidence type="ECO:0000313" key="3">
    <source>
        <dbReference type="EMBL" id="KKM85172.1"/>
    </source>
</evidence>
<feature type="region of interest" description="Disordered" evidence="1">
    <location>
        <begin position="232"/>
        <end position="260"/>
    </location>
</feature>
<accession>A0A0F9NV45</accession>
<dbReference type="EMBL" id="LAZR01007452">
    <property type="protein sequence ID" value="KKM85172.1"/>
    <property type="molecule type" value="Genomic_DNA"/>
</dbReference>
<organism evidence="3">
    <name type="scientific">marine sediment metagenome</name>
    <dbReference type="NCBI Taxonomy" id="412755"/>
    <lineage>
        <taxon>unclassified sequences</taxon>
        <taxon>metagenomes</taxon>
        <taxon>ecological metagenomes</taxon>
    </lineage>
</organism>
<dbReference type="AlphaFoldDB" id="A0A0F9NV45"/>
<name>A0A0F9NV45_9ZZZZ</name>
<comment type="caution">
    <text evidence="3">The sequence shown here is derived from an EMBL/GenBank/DDBJ whole genome shotgun (WGS) entry which is preliminary data.</text>
</comment>
<dbReference type="Pfam" id="PF20356">
    <property type="entry name" value="DUF6651"/>
    <property type="match status" value="1"/>
</dbReference>